<keyword evidence="2" id="KW-1185">Reference proteome</keyword>
<accession>A0A9D4MMW6</accession>
<dbReference type="EMBL" id="JAIWYP010000001">
    <property type="protein sequence ID" value="KAH3878172.1"/>
    <property type="molecule type" value="Genomic_DNA"/>
</dbReference>
<comment type="caution">
    <text evidence="1">The sequence shown here is derived from an EMBL/GenBank/DDBJ whole genome shotgun (WGS) entry which is preliminary data.</text>
</comment>
<evidence type="ECO:0000313" key="2">
    <source>
        <dbReference type="Proteomes" id="UP000828390"/>
    </source>
</evidence>
<sequence>MRLIYYAKVREVNYRLGVVARIDAECHGDTPRQHTIQPPRTNYLAVAYELNVTEQVFEN</sequence>
<reference evidence="1" key="2">
    <citation type="submission" date="2020-11" db="EMBL/GenBank/DDBJ databases">
        <authorList>
            <person name="McCartney M.A."/>
            <person name="Auch B."/>
            <person name="Kono T."/>
            <person name="Mallez S."/>
            <person name="Becker A."/>
            <person name="Gohl D.M."/>
            <person name="Silverstein K.A.T."/>
            <person name="Koren S."/>
            <person name="Bechman K.B."/>
            <person name="Herman A."/>
            <person name="Abrahante J.E."/>
            <person name="Garbe J."/>
        </authorList>
    </citation>
    <scope>NUCLEOTIDE SEQUENCE</scope>
    <source>
        <strain evidence="1">Duluth1</strain>
        <tissue evidence="1">Whole animal</tissue>
    </source>
</reference>
<evidence type="ECO:0000313" key="1">
    <source>
        <dbReference type="EMBL" id="KAH3878172.1"/>
    </source>
</evidence>
<name>A0A9D4MMW6_DREPO</name>
<proteinExistence type="predicted"/>
<protein>
    <submittedName>
        <fullName evidence="1">Uncharacterized protein</fullName>
    </submittedName>
</protein>
<organism evidence="1 2">
    <name type="scientific">Dreissena polymorpha</name>
    <name type="common">Zebra mussel</name>
    <name type="synonym">Mytilus polymorpha</name>
    <dbReference type="NCBI Taxonomy" id="45954"/>
    <lineage>
        <taxon>Eukaryota</taxon>
        <taxon>Metazoa</taxon>
        <taxon>Spiralia</taxon>
        <taxon>Lophotrochozoa</taxon>
        <taxon>Mollusca</taxon>
        <taxon>Bivalvia</taxon>
        <taxon>Autobranchia</taxon>
        <taxon>Heteroconchia</taxon>
        <taxon>Euheterodonta</taxon>
        <taxon>Imparidentia</taxon>
        <taxon>Neoheterodontei</taxon>
        <taxon>Myida</taxon>
        <taxon>Dreissenoidea</taxon>
        <taxon>Dreissenidae</taxon>
        <taxon>Dreissena</taxon>
    </lineage>
</organism>
<dbReference type="Proteomes" id="UP000828390">
    <property type="component" value="Unassembled WGS sequence"/>
</dbReference>
<gene>
    <name evidence="1" type="ORF">DPMN_002058</name>
</gene>
<reference evidence="1" key="1">
    <citation type="journal article" date="2019" name="bioRxiv">
        <title>The Genome of the Zebra Mussel, Dreissena polymorpha: A Resource for Invasive Species Research.</title>
        <authorList>
            <person name="McCartney M.A."/>
            <person name="Auch B."/>
            <person name="Kono T."/>
            <person name="Mallez S."/>
            <person name="Zhang Y."/>
            <person name="Obille A."/>
            <person name="Becker A."/>
            <person name="Abrahante J.E."/>
            <person name="Garbe J."/>
            <person name="Badalamenti J.P."/>
            <person name="Herman A."/>
            <person name="Mangelson H."/>
            <person name="Liachko I."/>
            <person name="Sullivan S."/>
            <person name="Sone E.D."/>
            <person name="Koren S."/>
            <person name="Silverstein K.A.T."/>
            <person name="Beckman K.B."/>
            <person name="Gohl D.M."/>
        </authorList>
    </citation>
    <scope>NUCLEOTIDE SEQUENCE</scope>
    <source>
        <strain evidence="1">Duluth1</strain>
        <tissue evidence="1">Whole animal</tissue>
    </source>
</reference>
<dbReference type="AlphaFoldDB" id="A0A9D4MMW6"/>